<evidence type="ECO:0000313" key="2">
    <source>
        <dbReference type="EMBL" id="CAJ0609660.1"/>
    </source>
</evidence>
<gene>
    <name evidence="2" type="ORF">CYNAS_LOCUS21643</name>
</gene>
<feature type="compositionally biased region" description="Polar residues" evidence="1">
    <location>
        <begin position="217"/>
        <end position="232"/>
    </location>
</feature>
<feature type="region of interest" description="Disordered" evidence="1">
    <location>
        <begin position="293"/>
        <end position="318"/>
    </location>
</feature>
<keyword evidence="3" id="KW-1185">Reference proteome</keyword>
<dbReference type="AlphaFoldDB" id="A0AA36HG83"/>
<dbReference type="PANTHER" id="PTHR21678:SF0">
    <property type="entry name" value="C3H1-TYPE DOMAIN-CONTAINING PROTEIN"/>
    <property type="match status" value="1"/>
</dbReference>
<feature type="region of interest" description="Disordered" evidence="1">
    <location>
        <begin position="645"/>
        <end position="676"/>
    </location>
</feature>
<comment type="caution">
    <text evidence="2">The sequence shown here is derived from an EMBL/GenBank/DDBJ whole genome shotgun (WGS) entry which is preliminary data.</text>
</comment>
<dbReference type="Proteomes" id="UP001176961">
    <property type="component" value="Unassembled WGS sequence"/>
</dbReference>
<evidence type="ECO:0000256" key="1">
    <source>
        <dbReference type="SAM" id="MobiDB-lite"/>
    </source>
</evidence>
<proteinExistence type="predicted"/>
<dbReference type="EMBL" id="CATQJL010000326">
    <property type="protein sequence ID" value="CAJ0609660.1"/>
    <property type="molecule type" value="Genomic_DNA"/>
</dbReference>
<feature type="region of interest" description="Disordered" evidence="1">
    <location>
        <begin position="213"/>
        <end position="233"/>
    </location>
</feature>
<feature type="compositionally biased region" description="Basic and acidic residues" evidence="1">
    <location>
        <begin position="649"/>
        <end position="676"/>
    </location>
</feature>
<accession>A0AA36HG83</accession>
<protein>
    <submittedName>
        <fullName evidence="2">Uncharacterized protein</fullName>
    </submittedName>
</protein>
<name>A0AA36HG83_CYLNA</name>
<sequence length="676" mass="74621">MSTLTDYDTTTNQNIIAGLTNVPKQCMVVDGSRMFAGNPGLPYTSSYGSGQFEASLFEQAVQYAAATAATQNSLRSTLPSIYSPSPSGNNNTRTTHETAVASHLDESYLLDDDEDSSILSNLPNSCHDFELKELHIRLERNHSSPLIGGHSSPAVSSLLSSNCPSTEPPAELAEPEDLEVQLINECFEEQQRQNQMYQSGDLKTLFYHGTSEFESSKGANQSDTEKSVQSSLERPVRLPYAEKLSSHDPLVGDIAQPECSPTAQPFPLLTETFQPLLTPKSEALIRRRAGRDLKTSSNRRRVSEPLTQNPSSLWKGLTAERDPFNPGELFEPAGIRRENFVGGGAQFISFDQCFRATTPESISNDPVSCESDAEILSKEVIESLFSGIALTPPGTDPKDRSSTFWKPEQSKAARSLYMDQWNTPEYSPKHLPSTLGVENVASKGDGFEKAVPVSDAPTQSTSYSSAPDLPKDLCGDAAEFSDSDEKDSWENLDDTKLEQQVKALKLEVAAKAGKPRINYFAPPIVTHSPSWDPSFLGHVLEAYDIPEYKLAEDVTNALASTDWGNAVVKWLERKMVFVVFASERQAKDALVLHKHQWLRLRPLAKSPAHVQEKAKEIQAQLRPARARPKTNAVVARRMVEHTLGLRSSISKEQREAERKQLSDARAAKKNSGHWDD</sequence>
<dbReference type="InterPro" id="IPR039884">
    <property type="entry name" value="R3HC1/R3HCL"/>
</dbReference>
<reference evidence="2" key="1">
    <citation type="submission" date="2023-07" db="EMBL/GenBank/DDBJ databases">
        <authorList>
            <consortium name="CYATHOMIX"/>
        </authorList>
    </citation>
    <scope>NUCLEOTIDE SEQUENCE</scope>
    <source>
        <strain evidence="2">N/A</strain>
    </source>
</reference>
<dbReference type="PANTHER" id="PTHR21678">
    <property type="entry name" value="GROWTH INHIBITION AND DIFFERENTIATION RELATED PROTEIN 88"/>
    <property type="match status" value="1"/>
</dbReference>
<evidence type="ECO:0000313" key="3">
    <source>
        <dbReference type="Proteomes" id="UP001176961"/>
    </source>
</evidence>
<organism evidence="2 3">
    <name type="scientific">Cylicocyclus nassatus</name>
    <name type="common">Nematode worm</name>
    <dbReference type="NCBI Taxonomy" id="53992"/>
    <lineage>
        <taxon>Eukaryota</taxon>
        <taxon>Metazoa</taxon>
        <taxon>Ecdysozoa</taxon>
        <taxon>Nematoda</taxon>
        <taxon>Chromadorea</taxon>
        <taxon>Rhabditida</taxon>
        <taxon>Rhabditina</taxon>
        <taxon>Rhabditomorpha</taxon>
        <taxon>Strongyloidea</taxon>
        <taxon>Strongylidae</taxon>
        <taxon>Cylicocyclus</taxon>
    </lineage>
</organism>
<feature type="compositionally biased region" description="Polar residues" evidence="1">
    <location>
        <begin position="456"/>
        <end position="465"/>
    </location>
</feature>
<feature type="region of interest" description="Disordered" evidence="1">
    <location>
        <begin position="448"/>
        <end position="489"/>
    </location>
</feature>